<dbReference type="PANTHER" id="PTHR32347:SF23">
    <property type="entry name" value="BLL5650 PROTEIN"/>
    <property type="match status" value="1"/>
</dbReference>
<organism evidence="6 7">
    <name type="scientific">Duganella violaceipulchra</name>
    <dbReference type="NCBI Taxonomy" id="2849652"/>
    <lineage>
        <taxon>Bacteria</taxon>
        <taxon>Pseudomonadati</taxon>
        <taxon>Pseudomonadota</taxon>
        <taxon>Betaproteobacteria</taxon>
        <taxon>Burkholderiales</taxon>
        <taxon>Oxalobacteraceae</taxon>
        <taxon>Telluria group</taxon>
        <taxon>Duganella</taxon>
    </lineage>
</organism>
<evidence type="ECO:0000256" key="4">
    <source>
        <dbReference type="SAM" id="Phobius"/>
    </source>
</evidence>
<comment type="caution">
    <text evidence="6">The sequence shown here is derived from an EMBL/GenBank/DDBJ whole genome shotgun (WGS) entry which is preliminary data.</text>
</comment>
<name>A0ABT1GU45_9BURK</name>
<dbReference type="RefSeq" id="WP_229225221.1">
    <property type="nucleotide sequence ID" value="NZ_JAHTGR010000032.1"/>
</dbReference>
<dbReference type="InterPro" id="IPR050465">
    <property type="entry name" value="UPF0194_transport"/>
</dbReference>
<dbReference type="Proteomes" id="UP001162889">
    <property type="component" value="Unassembled WGS sequence"/>
</dbReference>
<comment type="similarity">
    <text evidence="2">Belongs to the membrane fusion protein (MFP) (TC 8.A.1) family.</text>
</comment>
<feature type="domain" description="Multidrug resistance protein MdtA-like C-terminal permuted SH3" evidence="5">
    <location>
        <begin position="355"/>
        <end position="412"/>
    </location>
</feature>
<dbReference type="Pfam" id="PF25967">
    <property type="entry name" value="RND-MFP_C"/>
    <property type="match status" value="1"/>
</dbReference>
<dbReference type="InterPro" id="IPR058627">
    <property type="entry name" value="MdtA-like_C"/>
</dbReference>
<evidence type="ECO:0000313" key="6">
    <source>
        <dbReference type="EMBL" id="MCP2012531.1"/>
    </source>
</evidence>
<comment type="subcellular location">
    <subcellularLocation>
        <location evidence="1">Cell envelope</location>
    </subcellularLocation>
</comment>
<evidence type="ECO:0000313" key="7">
    <source>
        <dbReference type="Proteomes" id="UP001162889"/>
    </source>
</evidence>
<feature type="transmembrane region" description="Helical" evidence="4">
    <location>
        <begin position="26"/>
        <end position="47"/>
    </location>
</feature>
<keyword evidence="3" id="KW-0175">Coiled coil</keyword>
<protein>
    <submittedName>
        <fullName evidence="6">HlyD family secretion protein</fullName>
    </submittedName>
</protein>
<dbReference type="NCBIfam" id="TIGR01730">
    <property type="entry name" value="RND_mfp"/>
    <property type="match status" value="1"/>
</dbReference>
<accession>A0ABT1GU45</accession>
<keyword evidence="4" id="KW-0812">Transmembrane</keyword>
<evidence type="ECO:0000256" key="1">
    <source>
        <dbReference type="ARBA" id="ARBA00004196"/>
    </source>
</evidence>
<evidence type="ECO:0000259" key="5">
    <source>
        <dbReference type="Pfam" id="PF25967"/>
    </source>
</evidence>
<gene>
    <name evidence="6" type="ORF">L1274_006296</name>
</gene>
<dbReference type="PANTHER" id="PTHR32347">
    <property type="entry name" value="EFFLUX SYSTEM COMPONENT YKNX-RELATED"/>
    <property type="match status" value="1"/>
</dbReference>
<evidence type="ECO:0000256" key="2">
    <source>
        <dbReference type="ARBA" id="ARBA00009477"/>
    </source>
</evidence>
<dbReference type="Gene3D" id="2.40.420.20">
    <property type="match status" value="1"/>
</dbReference>
<keyword evidence="7" id="KW-1185">Reference proteome</keyword>
<sequence>MTASTNRAATGAAMDSIIPRRRHKPAVLISVAVLVLMAGGYLAWRWLPHGLQVPASEVRIATVEKGLFIDDVTVRAKAEPLNSVLLDSVEMGRVEEVAATDGALVGKGQLLFRLSNPQRNLDLLARQTEIAQQISNLSILRVGDEASRIDHQRRTADLEFALSQRQKQYARDVKLASQGFISAVQLEESNDSLAQQRHLLAQEQASNEAEFKVRSKALAQLDGAIRGLNSGLALVNATVEALAVRAPVAGRLTGFRLQVGETVKTDQHIGRIDHPTLFKLSAQLDEFYLNRVTIGRHGAISQAGKNYPVDISAIYPQIKDGRFTVEMVFTQGQPEAMSPGQSLDAHITLGEPGKAILLPNGAFVNDSGGSWVFVVGRDGRSVERRVTRTGRRSNGQIEILSGLAAGEKVIVSSYASFGKAERLQLSQ</sequence>
<keyword evidence="4" id="KW-0472">Membrane</keyword>
<dbReference type="Gene3D" id="2.40.50.100">
    <property type="match status" value="1"/>
</dbReference>
<proteinExistence type="inferred from homology"/>
<dbReference type="EMBL" id="JALJZU010000021">
    <property type="protein sequence ID" value="MCP2012531.1"/>
    <property type="molecule type" value="Genomic_DNA"/>
</dbReference>
<dbReference type="Gene3D" id="1.10.287.470">
    <property type="entry name" value="Helix hairpin bin"/>
    <property type="match status" value="1"/>
</dbReference>
<dbReference type="InterPro" id="IPR006143">
    <property type="entry name" value="RND_pump_MFP"/>
</dbReference>
<keyword evidence="4" id="KW-1133">Transmembrane helix</keyword>
<evidence type="ECO:0000256" key="3">
    <source>
        <dbReference type="ARBA" id="ARBA00023054"/>
    </source>
</evidence>
<reference evidence="6" key="1">
    <citation type="submission" date="2022-03" db="EMBL/GenBank/DDBJ databases">
        <title>Genome Encyclopedia of Bacteria and Archaea VI: Functional Genomics of Type Strains.</title>
        <authorList>
            <person name="Whitman W."/>
        </authorList>
    </citation>
    <scope>NUCLEOTIDE SEQUENCE</scope>
    <source>
        <strain evidence="6">HSC-15S17</strain>
    </source>
</reference>